<dbReference type="Proteomes" id="UP000799324">
    <property type="component" value="Unassembled WGS sequence"/>
</dbReference>
<dbReference type="PROSITE" id="PS50097">
    <property type="entry name" value="BTB"/>
    <property type="match status" value="1"/>
</dbReference>
<gene>
    <name evidence="2" type="ORF">K491DRAFT_611465</name>
</gene>
<evidence type="ECO:0000313" key="2">
    <source>
        <dbReference type="EMBL" id="KAF2649111.1"/>
    </source>
</evidence>
<dbReference type="EMBL" id="MU004506">
    <property type="protein sequence ID" value="KAF2649111.1"/>
    <property type="molecule type" value="Genomic_DNA"/>
</dbReference>
<dbReference type="InterPro" id="IPR000210">
    <property type="entry name" value="BTB/POZ_dom"/>
</dbReference>
<reference evidence="2" key="1">
    <citation type="journal article" date="2020" name="Stud. Mycol.">
        <title>101 Dothideomycetes genomes: a test case for predicting lifestyles and emergence of pathogens.</title>
        <authorList>
            <person name="Haridas S."/>
            <person name="Albert R."/>
            <person name="Binder M."/>
            <person name="Bloem J."/>
            <person name="Labutti K."/>
            <person name="Salamov A."/>
            <person name="Andreopoulos B."/>
            <person name="Baker S."/>
            <person name="Barry K."/>
            <person name="Bills G."/>
            <person name="Bluhm B."/>
            <person name="Cannon C."/>
            <person name="Castanera R."/>
            <person name="Culley D."/>
            <person name="Daum C."/>
            <person name="Ezra D."/>
            <person name="Gonzalez J."/>
            <person name="Henrissat B."/>
            <person name="Kuo A."/>
            <person name="Liang C."/>
            <person name="Lipzen A."/>
            <person name="Lutzoni F."/>
            <person name="Magnuson J."/>
            <person name="Mondo S."/>
            <person name="Nolan M."/>
            <person name="Ohm R."/>
            <person name="Pangilinan J."/>
            <person name="Park H.-J."/>
            <person name="Ramirez L."/>
            <person name="Alfaro M."/>
            <person name="Sun H."/>
            <person name="Tritt A."/>
            <person name="Yoshinaga Y."/>
            <person name="Zwiers L.-H."/>
            <person name="Turgeon B."/>
            <person name="Goodwin S."/>
            <person name="Spatafora J."/>
            <person name="Crous P."/>
            <person name="Grigoriev I."/>
        </authorList>
    </citation>
    <scope>NUCLEOTIDE SEQUENCE</scope>
    <source>
        <strain evidence="2">CBS 122681</strain>
    </source>
</reference>
<proteinExistence type="predicted"/>
<accession>A0A6A6SQ61</accession>
<evidence type="ECO:0000259" key="1">
    <source>
        <dbReference type="PROSITE" id="PS50097"/>
    </source>
</evidence>
<keyword evidence="3" id="KW-1185">Reference proteome</keyword>
<sequence>MPVSRKKWTPTNTTWPYLEFHQIHKGYPITFSVGPNGIRFDVHNRIISTESPLFMNRHGNAKHITRMLILPRIQHDDFHLLMNWIYQERPPEFSTAEGLPVLMRLWVTCAALAIWKKQNTILRLAMALMQPAYFEVDIETVIYVYSNTPTHSKLRKFIVAIFCQRSTTQPHFFSPLTSGLGIWEDVTEFQKVLNEVRKVSPVGIDGYDLAEAFFNHDPIDWSRVRHPLPEFLVRTIFSTISRLYEAILIQHRSSTGIRSPYLTTSL</sequence>
<dbReference type="AlphaFoldDB" id="A0A6A6SQ61"/>
<organism evidence="2 3">
    <name type="scientific">Lophiostoma macrostomum CBS 122681</name>
    <dbReference type="NCBI Taxonomy" id="1314788"/>
    <lineage>
        <taxon>Eukaryota</taxon>
        <taxon>Fungi</taxon>
        <taxon>Dikarya</taxon>
        <taxon>Ascomycota</taxon>
        <taxon>Pezizomycotina</taxon>
        <taxon>Dothideomycetes</taxon>
        <taxon>Pleosporomycetidae</taxon>
        <taxon>Pleosporales</taxon>
        <taxon>Lophiostomataceae</taxon>
        <taxon>Lophiostoma</taxon>
    </lineage>
</organism>
<name>A0A6A6SQ61_9PLEO</name>
<dbReference type="OrthoDB" id="194443at2759"/>
<protein>
    <recommendedName>
        <fullName evidence="1">BTB domain-containing protein</fullName>
    </recommendedName>
</protein>
<feature type="domain" description="BTB" evidence="1">
    <location>
        <begin position="27"/>
        <end position="89"/>
    </location>
</feature>
<evidence type="ECO:0000313" key="3">
    <source>
        <dbReference type="Proteomes" id="UP000799324"/>
    </source>
</evidence>